<feature type="transmembrane region" description="Helical" evidence="1">
    <location>
        <begin position="295"/>
        <end position="325"/>
    </location>
</feature>
<proteinExistence type="predicted"/>
<feature type="transmembrane region" description="Helical" evidence="1">
    <location>
        <begin position="89"/>
        <end position="110"/>
    </location>
</feature>
<feature type="transmembrane region" description="Helical" evidence="1">
    <location>
        <begin position="234"/>
        <end position="254"/>
    </location>
</feature>
<dbReference type="KEGG" id="amic:Ami3637_04100"/>
<evidence type="ECO:0000313" key="3">
    <source>
        <dbReference type="EMBL" id="QHI71671.1"/>
    </source>
</evidence>
<dbReference type="Pfam" id="PF01757">
    <property type="entry name" value="Acyl_transf_3"/>
    <property type="match status" value="1"/>
</dbReference>
<dbReference type="Proteomes" id="UP000463883">
    <property type="component" value="Chromosome"/>
</dbReference>
<gene>
    <name evidence="3" type="ORF">Ami3637_04100</name>
</gene>
<dbReference type="EMBL" id="CP047591">
    <property type="protein sequence ID" value="QHI71671.1"/>
    <property type="molecule type" value="Genomic_DNA"/>
</dbReference>
<feature type="transmembrane region" description="Helical" evidence="1">
    <location>
        <begin position="16"/>
        <end position="35"/>
    </location>
</feature>
<accession>A0A6P1MCV7</accession>
<organism evidence="3 4">
    <name type="scientific">Aminipila terrae</name>
    <dbReference type="NCBI Taxonomy" id="2697030"/>
    <lineage>
        <taxon>Bacteria</taxon>
        <taxon>Bacillati</taxon>
        <taxon>Bacillota</taxon>
        <taxon>Clostridia</taxon>
        <taxon>Peptostreptococcales</taxon>
        <taxon>Anaerovoracaceae</taxon>
        <taxon>Aminipila</taxon>
    </lineage>
</organism>
<evidence type="ECO:0000259" key="2">
    <source>
        <dbReference type="Pfam" id="PF01757"/>
    </source>
</evidence>
<dbReference type="RefSeq" id="WP_162361445.1">
    <property type="nucleotide sequence ID" value="NZ_CP047591.1"/>
</dbReference>
<feature type="transmembrane region" description="Helical" evidence="1">
    <location>
        <begin position="204"/>
        <end position="222"/>
    </location>
</feature>
<dbReference type="AlphaFoldDB" id="A0A6P1MCV7"/>
<keyword evidence="1" id="KW-1133">Transmembrane helix</keyword>
<feature type="transmembrane region" description="Helical" evidence="1">
    <location>
        <begin position="331"/>
        <end position="348"/>
    </location>
</feature>
<keyword evidence="1" id="KW-0812">Transmembrane</keyword>
<feature type="transmembrane region" description="Helical" evidence="1">
    <location>
        <begin position="47"/>
        <end position="73"/>
    </location>
</feature>
<feature type="transmembrane region" description="Helical" evidence="1">
    <location>
        <begin position="130"/>
        <end position="152"/>
    </location>
</feature>
<feature type="transmembrane region" description="Helical" evidence="1">
    <location>
        <begin position="260"/>
        <end position="283"/>
    </location>
</feature>
<reference evidence="3 4" key="1">
    <citation type="submission" date="2020-01" db="EMBL/GenBank/DDBJ databases">
        <title>Genomic analysis of Aminipila sp. CBA3637.</title>
        <authorList>
            <person name="Kim Y.B."/>
            <person name="Roh S.W."/>
        </authorList>
    </citation>
    <scope>NUCLEOTIDE SEQUENCE [LARGE SCALE GENOMIC DNA]</scope>
    <source>
        <strain evidence="3 4">CBA3637</strain>
    </source>
</reference>
<keyword evidence="4" id="KW-1185">Reference proteome</keyword>
<protein>
    <submittedName>
        <fullName evidence="3">DUF1624 domain-containing protein</fullName>
    </submittedName>
</protein>
<dbReference type="GO" id="GO:0016747">
    <property type="term" value="F:acyltransferase activity, transferring groups other than amino-acyl groups"/>
    <property type="evidence" value="ECO:0007669"/>
    <property type="project" value="InterPro"/>
</dbReference>
<evidence type="ECO:0000313" key="4">
    <source>
        <dbReference type="Proteomes" id="UP000463883"/>
    </source>
</evidence>
<name>A0A6P1MCV7_9FIRM</name>
<feature type="domain" description="Acyltransferase 3" evidence="2">
    <location>
        <begin position="15"/>
        <end position="342"/>
    </location>
</feature>
<evidence type="ECO:0000256" key="1">
    <source>
        <dbReference type="SAM" id="Phobius"/>
    </source>
</evidence>
<feature type="transmembrane region" description="Helical" evidence="1">
    <location>
        <begin position="164"/>
        <end position="184"/>
    </location>
</feature>
<sequence length="360" mass="40763">MGNNPSAILNNGRIRYLDLARGIAVFFMIMQHAMIMHESSGGEGHTIIGNIFIALGTAPAAPVFIFFMGVFLVKSNKSLKENMMRGVKLFLLGYGLNLIRFTIPLVIAGWGKMISPGLFGVISGEPHGIMNYAIYLFFTVDIFQLAGLSLIFFSALKKYGDNKYLIPVLVLGILLLSPYLWGINDSVILFMPLWGKSEIVDFPLFPWCIYFLLGMYLSKYFYTPTMERKVKKGFIIVGGFLALIGCITIGNFPIGDYYRSGFSVHILIISFLFFWLSMCDYIVKKMSRKGFDRFLNIIFFWSSNVTGIYVIQWILFGWSILIIGSNRMPDYAAMVIGLLVVIMSHFIYGKIKHIQLKSLF</sequence>
<dbReference type="InterPro" id="IPR002656">
    <property type="entry name" value="Acyl_transf_3_dom"/>
</dbReference>
<keyword evidence="1" id="KW-0472">Membrane</keyword>